<gene>
    <name evidence="2" type="ORF">NWFMUON74_50280</name>
</gene>
<evidence type="ECO:0000256" key="1">
    <source>
        <dbReference type="SAM" id="MobiDB-lite"/>
    </source>
</evidence>
<dbReference type="RefSeq" id="WP_187684178.1">
    <property type="nucleotide sequence ID" value="NZ_AP023396.1"/>
</dbReference>
<feature type="region of interest" description="Disordered" evidence="1">
    <location>
        <begin position="96"/>
        <end position="117"/>
    </location>
</feature>
<dbReference type="PROSITE" id="PS51318">
    <property type="entry name" value="TAT"/>
    <property type="match status" value="1"/>
</dbReference>
<organism evidence="2 3">
    <name type="scientific">Nocardia wallacei</name>
    <dbReference type="NCBI Taxonomy" id="480035"/>
    <lineage>
        <taxon>Bacteria</taxon>
        <taxon>Bacillati</taxon>
        <taxon>Actinomycetota</taxon>
        <taxon>Actinomycetes</taxon>
        <taxon>Mycobacteriales</taxon>
        <taxon>Nocardiaceae</taxon>
        <taxon>Nocardia</taxon>
    </lineage>
</organism>
<evidence type="ECO:0000313" key="2">
    <source>
        <dbReference type="EMBL" id="BCK57256.1"/>
    </source>
</evidence>
<dbReference type="GeneID" id="80349468"/>
<dbReference type="KEGG" id="nwl:NWFMUON74_50280"/>
<dbReference type="AlphaFoldDB" id="A0A7G1KRU6"/>
<feature type="region of interest" description="Disordered" evidence="1">
    <location>
        <begin position="162"/>
        <end position="182"/>
    </location>
</feature>
<dbReference type="Proteomes" id="UP000516173">
    <property type="component" value="Chromosome"/>
</dbReference>
<dbReference type="EMBL" id="AP023396">
    <property type="protein sequence ID" value="BCK57256.1"/>
    <property type="molecule type" value="Genomic_DNA"/>
</dbReference>
<sequence>MTTTTELRSIPTRPGRTALIRAAGAAAAATAAGLGLALGFGVPATATAQSTAPCLWAGELHPQGQTVYAGGWAFTCGTDLLGGPRWNRGGIANQASTVSNPGAGSNPAGRFSPGARQPGTSYTDYCVGDQLIEGTEDVYEAVPVGGGLYWRAAGPVSQWRFDGARPEPTWRSSGSCREGSLL</sequence>
<accession>A0A7G1KRU6</accession>
<proteinExistence type="predicted"/>
<dbReference type="InterPro" id="IPR006311">
    <property type="entry name" value="TAT_signal"/>
</dbReference>
<keyword evidence="3" id="KW-1185">Reference proteome</keyword>
<name>A0A7G1KRU6_9NOCA</name>
<evidence type="ECO:0000313" key="3">
    <source>
        <dbReference type="Proteomes" id="UP000516173"/>
    </source>
</evidence>
<protein>
    <submittedName>
        <fullName evidence="2">Uncharacterized protein</fullName>
    </submittedName>
</protein>
<reference evidence="2 3" key="1">
    <citation type="submission" date="2020-08" db="EMBL/GenBank/DDBJ databases">
        <title>Genome Sequencing of Nocardia wallacei strain FMUON74 and assembly.</title>
        <authorList>
            <person name="Toyokawa M."/>
            <person name="Uesaka K."/>
        </authorList>
    </citation>
    <scope>NUCLEOTIDE SEQUENCE [LARGE SCALE GENOMIC DNA]</scope>
    <source>
        <strain evidence="2 3">FMUON74</strain>
    </source>
</reference>